<evidence type="ECO:0000313" key="2">
    <source>
        <dbReference type="Proteomes" id="UP001056120"/>
    </source>
</evidence>
<protein>
    <submittedName>
        <fullName evidence="1">Uncharacterized protein</fullName>
    </submittedName>
</protein>
<reference evidence="1 2" key="2">
    <citation type="journal article" date="2022" name="Mol. Ecol. Resour.">
        <title>The genomes of chicory, endive, great burdock and yacon provide insights into Asteraceae paleo-polyploidization history and plant inulin production.</title>
        <authorList>
            <person name="Fan W."/>
            <person name="Wang S."/>
            <person name="Wang H."/>
            <person name="Wang A."/>
            <person name="Jiang F."/>
            <person name="Liu H."/>
            <person name="Zhao H."/>
            <person name="Xu D."/>
            <person name="Zhang Y."/>
        </authorList>
    </citation>
    <scope>NUCLEOTIDE SEQUENCE [LARGE SCALE GENOMIC DNA]</scope>
    <source>
        <strain evidence="2">cv. Yunnan</strain>
        <tissue evidence="1">Leaves</tissue>
    </source>
</reference>
<dbReference type="Proteomes" id="UP001056120">
    <property type="component" value="Linkage Group LG01"/>
</dbReference>
<gene>
    <name evidence="1" type="ORF">L1987_01935</name>
</gene>
<organism evidence="1 2">
    <name type="scientific">Smallanthus sonchifolius</name>
    <dbReference type="NCBI Taxonomy" id="185202"/>
    <lineage>
        <taxon>Eukaryota</taxon>
        <taxon>Viridiplantae</taxon>
        <taxon>Streptophyta</taxon>
        <taxon>Embryophyta</taxon>
        <taxon>Tracheophyta</taxon>
        <taxon>Spermatophyta</taxon>
        <taxon>Magnoliopsida</taxon>
        <taxon>eudicotyledons</taxon>
        <taxon>Gunneridae</taxon>
        <taxon>Pentapetalae</taxon>
        <taxon>asterids</taxon>
        <taxon>campanulids</taxon>
        <taxon>Asterales</taxon>
        <taxon>Asteraceae</taxon>
        <taxon>Asteroideae</taxon>
        <taxon>Heliantheae alliance</taxon>
        <taxon>Millerieae</taxon>
        <taxon>Smallanthus</taxon>
    </lineage>
</organism>
<reference evidence="2" key="1">
    <citation type="journal article" date="2022" name="Mol. Ecol. Resour.">
        <title>The genomes of chicory, endive, great burdock and yacon provide insights into Asteraceae palaeo-polyploidization history and plant inulin production.</title>
        <authorList>
            <person name="Fan W."/>
            <person name="Wang S."/>
            <person name="Wang H."/>
            <person name="Wang A."/>
            <person name="Jiang F."/>
            <person name="Liu H."/>
            <person name="Zhao H."/>
            <person name="Xu D."/>
            <person name="Zhang Y."/>
        </authorList>
    </citation>
    <scope>NUCLEOTIDE SEQUENCE [LARGE SCALE GENOMIC DNA]</scope>
    <source>
        <strain evidence="2">cv. Yunnan</strain>
    </source>
</reference>
<evidence type="ECO:0000313" key="1">
    <source>
        <dbReference type="EMBL" id="KAI3827848.1"/>
    </source>
</evidence>
<accession>A0ACB9K6H8</accession>
<name>A0ACB9K6H8_9ASTR</name>
<dbReference type="EMBL" id="CM042018">
    <property type="protein sequence ID" value="KAI3827848.1"/>
    <property type="molecule type" value="Genomic_DNA"/>
</dbReference>
<comment type="caution">
    <text evidence="1">The sequence shown here is derived from an EMBL/GenBank/DDBJ whole genome shotgun (WGS) entry which is preliminary data.</text>
</comment>
<proteinExistence type="predicted"/>
<sequence length="129" mass="14752">MFKDGPVLNLKRKTDDSNSTSSIDGCCLGVIEAALDVTLSEGYDLCDIASELLKELRVEIKTFKSHKFKEILEILEYTWSVLLSKQRMICVYYKSDSRLQLPLNCIISCFLSSIFLVLKVVCRLFLKCR</sequence>
<keyword evidence="2" id="KW-1185">Reference proteome</keyword>